<evidence type="ECO:0000313" key="3">
    <source>
        <dbReference type="Proteomes" id="UP000054485"/>
    </source>
</evidence>
<protein>
    <recommendedName>
        <fullName evidence="1">G domain-containing protein</fullName>
    </recommendedName>
</protein>
<feature type="non-terminal residue" evidence="2">
    <location>
        <position position="1"/>
    </location>
</feature>
<proteinExistence type="predicted"/>
<organism evidence="2 3">
    <name type="scientific">Suillus luteus UH-Slu-Lm8-n1</name>
    <dbReference type="NCBI Taxonomy" id="930992"/>
    <lineage>
        <taxon>Eukaryota</taxon>
        <taxon>Fungi</taxon>
        <taxon>Dikarya</taxon>
        <taxon>Basidiomycota</taxon>
        <taxon>Agaricomycotina</taxon>
        <taxon>Agaricomycetes</taxon>
        <taxon>Agaricomycetidae</taxon>
        <taxon>Boletales</taxon>
        <taxon>Suillineae</taxon>
        <taxon>Suillaceae</taxon>
        <taxon>Suillus</taxon>
    </lineage>
</organism>
<dbReference type="Proteomes" id="UP000054485">
    <property type="component" value="Unassembled WGS sequence"/>
</dbReference>
<dbReference type="InterPro" id="IPR006073">
    <property type="entry name" value="GTP-bd"/>
</dbReference>
<dbReference type="Pfam" id="PF01926">
    <property type="entry name" value="MMR_HSR1"/>
    <property type="match status" value="1"/>
</dbReference>
<dbReference type="HOGENOM" id="CLU_050405_0_0_1"/>
<reference evidence="2 3" key="1">
    <citation type="submission" date="2014-04" db="EMBL/GenBank/DDBJ databases">
        <authorList>
            <consortium name="DOE Joint Genome Institute"/>
            <person name="Kuo A."/>
            <person name="Ruytinx J."/>
            <person name="Rineau F."/>
            <person name="Colpaert J."/>
            <person name="Kohler A."/>
            <person name="Nagy L.G."/>
            <person name="Floudas D."/>
            <person name="Copeland A."/>
            <person name="Barry K.W."/>
            <person name="Cichocki N."/>
            <person name="Veneault-Fourrey C."/>
            <person name="LaButti K."/>
            <person name="Lindquist E.A."/>
            <person name="Lipzen A."/>
            <person name="Lundell T."/>
            <person name="Morin E."/>
            <person name="Murat C."/>
            <person name="Sun H."/>
            <person name="Tunlid A."/>
            <person name="Henrissat B."/>
            <person name="Grigoriev I.V."/>
            <person name="Hibbett D.S."/>
            <person name="Martin F."/>
            <person name="Nordberg H.P."/>
            <person name="Cantor M.N."/>
            <person name="Hua S.X."/>
        </authorList>
    </citation>
    <scope>NUCLEOTIDE SEQUENCE [LARGE SCALE GENOMIC DNA]</scope>
    <source>
        <strain evidence="2 3">UH-Slu-Lm8-n1</strain>
    </source>
</reference>
<dbReference type="InterPro" id="IPR027417">
    <property type="entry name" value="P-loop_NTPase"/>
</dbReference>
<dbReference type="AlphaFoldDB" id="A0A0D0BLP3"/>
<gene>
    <name evidence="2" type="ORF">CY34DRAFT_34868</name>
</gene>
<dbReference type="GO" id="GO:0005525">
    <property type="term" value="F:GTP binding"/>
    <property type="evidence" value="ECO:0007669"/>
    <property type="project" value="InterPro"/>
</dbReference>
<reference evidence="3" key="2">
    <citation type="submission" date="2015-01" db="EMBL/GenBank/DDBJ databases">
        <title>Evolutionary Origins and Diversification of the Mycorrhizal Mutualists.</title>
        <authorList>
            <consortium name="DOE Joint Genome Institute"/>
            <consortium name="Mycorrhizal Genomics Consortium"/>
            <person name="Kohler A."/>
            <person name="Kuo A."/>
            <person name="Nagy L.G."/>
            <person name="Floudas D."/>
            <person name="Copeland A."/>
            <person name="Barry K.W."/>
            <person name="Cichocki N."/>
            <person name="Veneault-Fourrey C."/>
            <person name="LaButti K."/>
            <person name="Lindquist E.A."/>
            <person name="Lipzen A."/>
            <person name="Lundell T."/>
            <person name="Morin E."/>
            <person name="Murat C."/>
            <person name="Riley R."/>
            <person name="Ohm R."/>
            <person name="Sun H."/>
            <person name="Tunlid A."/>
            <person name="Henrissat B."/>
            <person name="Grigoriev I.V."/>
            <person name="Hibbett D.S."/>
            <person name="Martin F."/>
        </authorList>
    </citation>
    <scope>NUCLEOTIDE SEQUENCE [LARGE SCALE GENOMIC DNA]</scope>
    <source>
        <strain evidence="3">UH-Slu-Lm8-n1</strain>
    </source>
</reference>
<sequence>IVVFGETGAGKSSLINLMAAKDVADTFCGIEASTTHWKEYSIEFDDESFKVFDTVGLDEPQQGIPQFFHAVENASRLIQNLEREGGIDLLVFCMPAGRLKATHQRIYWLFRYFLCDKKVPIVLAITNLEREQDMEGWWKRNQKTFHKKNISVDGHACIAAIEHHPILQAESHTAIWNLVVKNVTADGQKRARKGGNGLFMSTMPHAGNENPHMRKIVSRLAKRCHMSPEVARQLAD</sequence>
<accession>A0A0D0BLP3</accession>
<keyword evidence="3" id="KW-1185">Reference proteome</keyword>
<feature type="domain" description="G" evidence="1">
    <location>
        <begin position="1"/>
        <end position="106"/>
    </location>
</feature>
<dbReference type="EMBL" id="KN835195">
    <property type="protein sequence ID" value="KIK44213.1"/>
    <property type="molecule type" value="Genomic_DNA"/>
</dbReference>
<dbReference type="Gene3D" id="3.40.50.300">
    <property type="entry name" value="P-loop containing nucleotide triphosphate hydrolases"/>
    <property type="match status" value="1"/>
</dbReference>
<dbReference type="CDD" id="cd00882">
    <property type="entry name" value="Ras_like_GTPase"/>
    <property type="match status" value="1"/>
</dbReference>
<feature type="non-terminal residue" evidence="2">
    <location>
        <position position="236"/>
    </location>
</feature>
<name>A0A0D0BLP3_9AGAM</name>
<evidence type="ECO:0000259" key="1">
    <source>
        <dbReference type="Pfam" id="PF01926"/>
    </source>
</evidence>
<dbReference type="OrthoDB" id="8954335at2759"/>
<dbReference type="InParanoid" id="A0A0D0BLP3"/>
<evidence type="ECO:0000313" key="2">
    <source>
        <dbReference type="EMBL" id="KIK44213.1"/>
    </source>
</evidence>
<dbReference type="SUPFAM" id="SSF52540">
    <property type="entry name" value="P-loop containing nucleoside triphosphate hydrolases"/>
    <property type="match status" value="1"/>
</dbReference>